<proteinExistence type="predicted"/>
<dbReference type="OrthoDB" id="6419134at2"/>
<protein>
    <recommendedName>
        <fullName evidence="3">DUF4222 domain-containing protein</fullName>
    </recommendedName>
</protein>
<sequence length="107" mass="12208">MIKKFNQVQPEGVAQPKIEAHSRWKNNYGEKITVKCVAFGRVTYIRDGYDSECICSEYRFTGEFKYLPEETEKSQAEAKENGRKKIAELRSALPLSVGSDGWDKGLK</sequence>
<dbReference type="EMBL" id="CP001918">
    <property type="protein sequence ID" value="ADF61251.1"/>
    <property type="molecule type" value="Genomic_DNA"/>
</dbReference>
<evidence type="ECO:0000313" key="1">
    <source>
        <dbReference type="EMBL" id="ADF61251.1"/>
    </source>
</evidence>
<dbReference type="InterPro" id="IPR025317">
    <property type="entry name" value="DUF4222"/>
</dbReference>
<keyword evidence="2" id="KW-1185">Reference proteome</keyword>
<dbReference type="HOGENOM" id="CLU_177647_0_0_6"/>
<dbReference type="KEGG" id="enc:ECL_01693"/>
<evidence type="ECO:0008006" key="3">
    <source>
        <dbReference type="Google" id="ProtNLM"/>
    </source>
</evidence>
<accession>A0A0H3CIW5</accession>
<dbReference type="EnsemblBacteria" id="ADF61251">
    <property type="protein sequence ID" value="ADF61251"/>
    <property type="gene ID" value="ECL_01693"/>
</dbReference>
<name>A0A0H3CIW5_ENTCC</name>
<gene>
    <name evidence="1" type="ordered locus">ECL_01693</name>
</gene>
<organism evidence="1 2">
    <name type="scientific">Enterobacter cloacae subsp. cloacae (strain ATCC 13047 / DSM 30054 / NBRC 13535 / NCTC 10005 / WDCM 00083 / NCDC 279-56)</name>
    <dbReference type="NCBI Taxonomy" id="716541"/>
    <lineage>
        <taxon>Bacteria</taxon>
        <taxon>Pseudomonadati</taxon>
        <taxon>Pseudomonadota</taxon>
        <taxon>Gammaproteobacteria</taxon>
        <taxon>Enterobacterales</taxon>
        <taxon>Enterobacteriaceae</taxon>
        <taxon>Enterobacter</taxon>
        <taxon>Enterobacter cloacae complex</taxon>
    </lineage>
</organism>
<reference evidence="1 2" key="1">
    <citation type="journal article" date="2010" name="J. Bacteriol.">
        <title>Complete genome sequence of Enterobacter cloacae subsp. cloacae type strain ATCC 13047.</title>
        <authorList>
            <person name="Ren Y."/>
            <person name="Ren Y."/>
            <person name="Zhou Z."/>
            <person name="Guo X."/>
            <person name="Li Y."/>
            <person name="Feng L."/>
            <person name="Wang L."/>
        </authorList>
    </citation>
    <scope>NUCLEOTIDE SEQUENCE [LARGE SCALE GENOMIC DNA]</scope>
    <source>
        <strain evidence="2">ATCC 13047 / DSM 30054 / NBRC 13535 / NCTC 10005 / WDCM 00083 / NCDC 279-56</strain>
    </source>
</reference>
<dbReference type="STRING" id="716541.ECL_01693"/>
<dbReference type="RefSeq" id="WP_013096326.1">
    <property type="nucleotide sequence ID" value="NC_014121.1"/>
</dbReference>
<dbReference type="Pfam" id="PF13973">
    <property type="entry name" value="DUF4222"/>
    <property type="match status" value="1"/>
</dbReference>
<dbReference type="PATRIC" id="fig|716541.4.peg.1904"/>
<dbReference type="Proteomes" id="UP000002363">
    <property type="component" value="Chromosome"/>
</dbReference>
<dbReference type="AlphaFoldDB" id="A0A0H3CIW5"/>
<evidence type="ECO:0000313" key="2">
    <source>
        <dbReference type="Proteomes" id="UP000002363"/>
    </source>
</evidence>